<accession>A0A556B059</accession>
<dbReference type="Proteomes" id="UP000318405">
    <property type="component" value="Unassembled WGS sequence"/>
</dbReference>
<dbReference type="PIRSF" id="PIRSF017082">
    <property type="entry name" value="YflP"/>
    <property type="match status" value="1"/>
</dbReference>
<comment type="caution">
    <text evidence="3">The sequence shown here is derived from an EMBL/GenBank/DDBJ whole genome shotgun (WGS) entry which is preliminary data.</text>
</comment>
<sequence>MRMTPWVAAVAVACAAAAPVQAADWPGERPVRLVVPAAAGGSLDTLARPLAQAMSDISGGTFIVENRGGAGGAIGADNVAKSKPDGYSLLMGGVHHMILPVAYPEMPYDTGKDLLPVSLFATVPNVLLVPAKASEKTVQELVERAKAEPGSLNYGTGGKGTLHHLTTERFDSIVGIDTQAVHYRGSAPAIADLMGGQIDFMFETMPSALGQIKAGTLRPLAVTSAERSAALPDVPTLAEAGVPDLAVTTWYGIFGPAGLPDEVTQAMRDLVNKALASDQVQRLWKDYGATTSGEGSGDFPGFASAELQRWAQIGGSVDLGKD</sequence>
<evidence type="ECO:0000256" key="2">
    <source>
        <dbReference type="SAM" id="SignalP"/>
    </source>
</evidence>
<dbReference type="AlphaFoldDB" id="A0A556B059"/>
<dbReference type="Gene3D" id="3.40.190.10">
    <property type="entry name" value="Periplasmic binding protein-like II"/>
    <property type="match status" value="1"/>
</dbReference>
<comment type="similarity">
    <text evidence="1">Belongs to the UPF0065 (bug) family.</text>
</comment>
<keyword evidence="2" id="KW-0732">Signal</keyword>
<reference evidence="3 4" key="1">
    <citation type="submission" date="2019-07" db="EMBL/GenBank/DDBJ databases">
        <title>Qingshengfaniella alkalisoli gen. nov., sp. nov., isolated from saline soil.</title>
        <authorList>
            <person name="Xu L."/>
            <person name="Huang X.-X."/>
            <person name="Sun J.-Q."/>
        </authorList>
    </citation>
    <scope>NUCLEOTIDE SEQUENCE [LARGE SCALE GENOMIC DNA]</scope>
    <source>
        <strain evidence="3 4">DSM 27279</strain>
    </source>
</reference>
<name>A0A556B059_9BURK</name>
<dbReference type="RefSeq" id="WP_143946453.1">
    <property type="nucleotide sequence ID" value="NZ_BAABMB010000001.1"/>
</dbReference>
<gene>
    <name evidence="3" type="ORF">FOZ76_02000</name>
</gene>
<organism evidence="3 4">
    <name type="scientific">Verticiella sediminum</name>
    <dbReference type="NCBI Taxonomy" id="1247510"/>
    <lineage>
        <taxon>Bacteria</taxon>
        <taxon>Pseudomonadati</taxon>
        <taxon>Pseudomonadota</taxon>
        <taxon>Betaproteobacteria</taxon>
        <taxon>Burkholderiales</taxon>
        <taxon>Alcaligenaceae</taxon>
        <taxon>Verticiella</taxon>
    </lineage>
</organism>
<dbReference type="EMBL" id="VLTJ01000004">
    <property type="protein sequence ID" value="TSH98546.1"/>
    <property type="molecule type" value="Genomic_DNA"/>
</dbReference>
<feature type="chain" id="PRO_5021806377" evidence="2">
    <location>
        <begin position="23"/>
        <end position="322"/>
    </location>
</feature>
<proteinExistence type="inferred from homology"/>
<dbReference type="Gene3D" id="3.40.190.150">
    <property type="entry name" value="Bordetella uptake gene, domain 1"/>
    <property type="match status" value="1"/>
</dbReference>
<dbReference type="InterPro" id="IPR042100">
    <property type="entry name" value="Bug_dom1"/>
</dbReference>
<dbReference type="Pfam" id="PF03401">
    <property type="entry name" value="TctC"/>
    <property type="match status" value="1"/>
</dbReference>
<evidence type="ECO:0000313" key="3">
    <source>
        <dbReference type="EMBL" id="TSH98546.1"/>
    </source>
</evidence>
<evidence type="ECO:0000313" key="4">
    <source>
        <dbReference type="Proteomes" id="UP000318405"/>
    </source>
</evidence>
<dbReference type="PANTHER" id="PTHR42928:SF5">
    <property type="entry name" value="BLR1237 PROTEIN"/>
    <property type="match status" value="1"/>
</dbReference>
<dbReference type="SUPFAM" id="SSF53850">
    <property type="entry name" value="Periplasmic binding protein-like II"/>
    <property type="match status" value="1"/>
</dbReference>
<dbReference type="CDD" id="cd07012">
    <property type="entry name" value="PBP2_Bug_TTT"/>
    <property type="match status" value="1"/>
</dbReference>
<dbReference type="OrthoDB" id="8639451at2"/>
<evidence type="ECO:0000256" key="1">
    <source>
        <dbReference type="ARBA" id="ARBA00006987"/>
    </source>
</evidence>
<dbReference type="InterPro" id="IPR005064">
    <property type="entry name" value="BUG"/>
</dbReference>
<feature type="signal peptide" evidence="2">
    <location>
        <begin position="1"/>
        <end position="22"/>
    </location>
</feature>
<dbReference type="PANTHER" id="PTHR42928">
    <property type="entry name" value="TRICARBOXYLATE-BINDING PROTEIN"/>
    <property type="match status" value="1"/>
</dbReference>
<protein>
    <submittedName>
        <fullName evidence="3">Tripartite tricarboxylate transporter substrate binding protein</fullName>
    </submittedName>
</protein>
<keyword evidence="4" id="KW-1185">Reference proteome</keyword>